<protein>
    <submittedName>
        <fullName evidence="1">Uncharacterized protein</fullName>
    </submittedName>
</protein>
<proteinExistence type="predicted"/>
<name>E0N6W9_NEIM3</name>
<evidence type="ECO:0000313" key="2">
    <source>
        <dbReference type="Proteomes" id="UP000005526"/>
    </source>
</evidence>
<evidence type="ECO:0000313" key="1">
    <source>
        <dbReference type="EMBL" id="EFM05265.1"/>
    </source>
</evidence>
<comment type="caution">
    <text evidence="1">The sequence shown here is derived from an EMBL/GenBank/DDBJ whole genome shotgun (WGS) entry which is preliminary data.</text>
</comment>
<gene>
    <name evidence="1" type="ORF">HMPREF0602_0249</name>
</gene>
<sequence>MRFLFLIFCFHGNDGLELPETSKKNLNRTVWIPACSGMTSFEITVYREGWETVGIM</sequence>
<dbReference type="AlphaFoldDB" id="E0N6W9"/>
<dbReference type="EMBL" id="AEEF01000014">
    <property type="protein sequence ID" value="EFM05265.1"/>
    <property type="molecule type" value="Genomic_DNA"/>
</dbReference>
<organism evidence="1 2">
    <name type="scientific">Neisseria meningitidis serogroup B (strain ATCC 13091 / M2091)</name>
    <dbReference type="NCBI Taxonomy" id="862513"/>
    <lineage>
        <taxon>Bacteria</taxon>
        <taxon>Pseudomonadati</taxon>
        <taxon>Pseudomonadota</taxon>
        <taxon>Betaproteobacteria</taxon>
        <taxon>Neisseriales</taxon>
        <taxon>Neisseriaceae</taxon>
        <taxon>Neisseria</taxon>
    </lineage>
</organism>
<dbReference type="Proteomes" id="UP000005526">
    <property type="component" value="Unassembled WGS sequence"/>
</dbReference>
<accession>E0N6W9</accession>
<reference evidence="1 2" key="1">
    <citation type="submission" date="2010-07" db="EMBL/GenBank/DDBJ databases">
        <authorList>
            <person name="Muzny D."/>
            <person name="Qin X."/>
            <person name="Deng J."/>
            <person name="Jiang H."/>
            <person name="Liu Y."/>
            <person name="Qu J."/>
            <person name="Song X.-Z."/>
            <person name="Zhang L."/>
            <person name="Thornton R."/>
            <person name="Coyle M."/>
            <person name="Francisco L."/>
            <person name="Jackson L."/>
            <person name="Javaid M."/>
            <person name="Korchina V."/>
            <person name="Kovar C."/>
            <person name="Mata R."/>
            <person name="Mathew T."/>
            <person name="Ngo R."/>
            <person name="Nguyen L."/>
            <person name="Nguyen N."/>
            <person name="Okwuonu G."/>
            <person name="Ongeri F."/>
            <person name="Pham C."/>
            <person name="Simmons D."/>
            <person name="Wilczek-Boney K."/>
            <person name="Hale W."/>
            <person name="Jakkamsetti A."/>
            <person name="Pham P."/>
            <person name="Ruth R."/>
            <person name="San Lucas F."/>
            <person name="Warren J."/>
            <person name="Zhang J."/>
            <person name="Zhao Z."/>
            <person name="Zhou C."/>
            <person name="Zhu D."/>
            <person name="Lee S."/>
            <person name="Bess C."/>
            <person name="Blankenburg K."/>
            <person name="Forbes L."/>
            <person name="Fu Q."/>
            <person name="Gubbala S."/>
            <person name="Hirani K."/>
            <person name="Jayaseelan J.C."/>
            <person name="Lara F."/>
            <person name="Munidasa M."/>
            <person name="Palculict T."/>
            <person name="Patil S."/>
            <person name="Pu L.-L."/>
            <person name="Saada N."/>
            <person name="Tang L."/>
            <person name="Weissenberger G."/>
            <person name="Zhu Y."/>
            <person name="Hemphill L."/>
            <person name="Shang Y."/>
            <person name="Youmans B."/>
            <person name="Ayvaz T."/>
            <person name="Ross M."/>
            <person name="Santibanez J."/>
            <person name="Aqrawi P."/>
            <person name="Gross S."/>
            <person name="Joshi V."/>
            <person name="Fowler G."/>
            <person name="Nazareth L."/>
            <person name="Reid J."/>
            <person name="Worley K."/>
            <person name="Petrosino J."/>
            <person name="Highlander S."/>
            <person name="Gibbs R."/>
        </authorList>
    </citation>
    <scope>NUCLEOTIDE SEQUENCE [LARGE SCALE GENOMIC DNA]</scope>
    <source>
        <strain evidence="1 2">ATCC 13091</strain>
    </source>
</reference>
<dbReference type="HOGENOM" id="CLU_3009606_0_0_4"/>